<dbReference type="EMBL" id="FZNS01000020">
    <property type="protein sequence ID" value="SNS04457.1"/>
    <property type="molecule type" value="Genomic_DNA"/>
</dbReference>
<proteinExistence type="predicted"/>
<sequence>MKTSEMPIKMRLANKLLLLVLIQLLHIGVFAQTPKAIRYRITEVGLISIAPELELIAGKNKKLEDSAQLSMSRLYDYDIYDSRAVFQQKGLNESQPSSLQTYVRIIIETFVGKPGEYPKSSSRPAFKPDELAAYDANFKQEVVAGFKEQRTAKTNLSLVKWLGSNTVIVNDKAAIQITYIRQLNDRPPVKVEMYQFFNNDRMHQVILSYRIKDEKQWKPILAKALSSFQITNVR</sequence>
<name>A0A239B937_9BACT</name>
<protein>
    <submittedName>
        <fullName evidence="1">Uncharacterized protein</fullName>
    </submittedName>
</protein>
<organism evidence="1 2">
    <name type="scientific">Hymenobacter mucosus</name>
    <dbReference type="NCBI Taxonomy" id="1411120"/>
    <lineage>
        <taxon>Bacteria</taxon>
        <taxon>Pseudomonadati</taxon>
        <taxon>Bacteroidota</taxon>
        <taxon>Cytophagia</taxon>
        <taxon>Cytophagales</taxon>
        <taxon>Hymenobacteraceae</taxon>
        <taxon>Hymenobacter</taxon>
    </lineage>
</organism>
<gene>
    <name evidence="1" type="ORF">SAMN06269173_12012</name>
</gene>
<dbReference type="Proteomes" id="UP000198310">
    <property type="component" value="Unassembled WGS sequence"/>
</dbReference>
<evidence type="ECO:0000313" key="1">
    <source>
        <dbReference type="EMBL" id="SNS04457.1"/>
    </source>
</evidence>
<dbReference type="AlphaFoldDB" id="A0A239B937"/>
<reference evidence="2" key="1">
    <citation type="submission" date="2017-06" db="EMBL/GenBank/DDBJ databases">
        <authorList>
            <person name="Varghese N."/>
            <person name="Submissions S."/>
        </authorList>
    </citation>
    <scope>NUCLEOTIDE SEQUENCE [LARGE SCALE GENOMIC DNA]</scope>
    <source>
        <strain evidence="2">DSM 28041</strain>
    </source>
</reference>
<dbReference type="RefSeq" id="WP_089334401.1">
    <property type="nucleotide sequence ID" value="NZ_FZNS01000020.1"/>
</dbReference>
<keyword evidence="2" id="KW-1185">Reference proteome</keyword>
<evidence type="ECO:0000313" key="2">
    <source>
        <dbReference type="Proteomes" id="UP000198310"/>
    </source>
</evidence>
<accession>A0A239B937</accession>